<evidence type="ECO:0000256" key="2">
    <source>
        <dbReference type="ARBA" id="ARBA00004906"/>
    </source>
</evidence>
<protein>
    <recommendedName>
        <fullName evidence="3">HECT-type E3 ubiquitin transferase</fullName>
        <ecNumber evidence="3">2.3.2.26</ecNumber>
    </recommendedName>
</protein>
<sequence>MHKVQVGVVLDRAFFLQLAGEIVTLEDIKDADPFLYMSCKKILEMDAELLDSDVLGLTFVREIEELGTQRAVELCDGGKDIVVNSKNREEYIKLLIQHRFVKSVSEQVSYFARGFSEILSNTKYLKFFFNNLDLEDFDRMVGGSNSIINVREWKSHTEYNGYKVKDRQICWFWKIVEGMTEEQQRVLLFFWTSVKYLPVDGFGGLASKLYIYKSSDSHDRLPTSHTCFYRLCLPQYPSISVMRDRLQFITQEHNQESYVLGRSSSSGGLLPCPSRTCFLVRGSLLVELVEGRTRGTRKAMRQAWIYFTCRRKNDRKKKSSEASSDPEAEA</sequence>
<feature type="active site" description="Glycyl thioester intermediate" evidence="6">
    <location>
        <position position="227"/>
    </location>
</feature>
<evidence type="ECO:0000259" key="7">
    <source>
        <dbReference type="PROSITE" id="PS50237"/>
    </source>
</evidence>
<evidence type="ECO:0000256" key="5">
    <source>
        <dbReference type="ARBA" id="ARBA00022786"/>
    </source>
</evidence>
<dbReference type="PROSITE" id="PS50237">
    <property type="entry name" value="HECT"/>
    <property type="match status" value="1"/>
</dbReference>
<organism evidence="8 9">
    <name type="scientific">Asparagus officinalis</name>
    <name type="common">Garden asparagus</name>
    <dbReference type="NCBI Taxonomy" id="4686"/>
    <lineage>
        <taxon>Eukaryota</taxon>
        <taxon>Viridiplantae</taxon>
        <taxon>Streptophyta</taxon>
        <taxon>Embryophyta</taxon>
        <taxon>Tracheophyta</taxon>
        <taxon>Spermatophyta</taxon>
        <taxon>Magnoliopsida</taxon>
        <taxon>Liliopsida</taxon>
        <taxon>Asparagales</taxon>
        <taxon>Asparagaceae</taxon>
        <taxon>Asparagoideae</taxon>
        <taxon>Asparagus</taxon>
    </lineage>
</organism>
<evidence type="ECO:0000256" key="3">
    <source>
        <dbReference type="ARBA" id="ARBA00012485"/>
    </source>
</evidence>
<dbReference type="SUPFAM" id="SSF56204">
    <property type="entry name" value="Hect, E3 ligase catalytic domain"/>
    <property type="match status" value="1"/>
</dbReference>
<feature type="domain" description="HECT" evidence="7">
    <location>
        <begin position="1"/>
        <end position="261"/>
    </location>
</feature>
<evidence type="ECO:0000256" key="6">
    <source>
        <dbReference type="PROSITE-ProRule" id="PRU00104"/>
    </source>
</evidence>
<dbReference type="GO" id="GO:0000209">
    <property type="term" value="P:protein polyubiquitination"/>
    <property type="evidence" value="ECO:0007669"/>
    <property type="project" value="TreeGrafter"/>
</dbReference>
<dbReference type="AlphaFoldDB" id="A0A5P1ER72"/>
<dbReference type="InterPro" id="IPR000569">
    <property type="entry name" value="HECT_dom"/>
</dbReference>
<keyword evidence="9" id="KW-1185">Reference proteome</keyword>
<dbReference type="Proteomes" id="UP000243459">
    <property type="component" value="Chromosome 5"/>
</dbReference>
<dbReference type="Gene3D" id="3.90.1750.10">
    <property type="entry name" value="Hect, E3 ligase catalytic domains"/>
    <property type="match status" value="1"/>
</dbReference>
<dbReference type="Gene3D" id="3.30.2410.10">
    <property type="entry name" value="Hect, E3 ligase catalytic domain"/>
    <property type="match status" value="1"/>
</dbReference>
<dbReference type="GO" id="GO:0005737">
    <property type="term" value="C:cytoplasm"/>
    <property type="evidence" value="ECO:0007669"/>
    <property type="project" value="TreeGrafter"/>
</dbReference>
<evidence type="ECO:0000313" key="9">
    <source>
        <dbReference type="Proteomes" id="UP000243459"/>
    </source>
</evidence>
<dbReference type="Gene3D" id="3.30.2160.10">
    <property type="entry name" value="Hect, E3 ligase catalytic domain"/>
    <property type="match status" value="1"/>
</dbReference>
<dbReference type="Pfam" id="PF00632">
    <property type="entry name" value="HECT"/>
    <property type="match status" value="1"/>
</dbReference>
<evidence type="ECO:0000256" key="4">
    <source>
        <dbReference type="ARBA" id="ARBA00022679"/>
    </source>
</evidence>
<dbReference type="InterPro" id="IPR050409">
    <property type="entry name" value="E3_ubiq-protein_ligase"/>
</dbReference>
<dbReference type="PANTHER" id="PTHR11254">
    <property type="entry name" value="HECT DOMAIN UBIQUITIN-PROTEIN LIGASE"/>
    <property type="match status" value="1"/>
</dbReference>
<keyword evidence="5 6" id="KW-0833">Ubl conjugation pathway</keyword>
<name>A0A5P1ER72_ASPOF</name>
<keyword evidence="4" id="KW-0808">Transferase</keyword>
<comment type="pathway">
    <text evidence="2">Protein modification; protein ubiquitination.</text>
</comment>
<proteinExistence type="predicted"/>
<dbReference type="Gramene" id="ONK68515">
    <property type="protein sequence ID" value="ONK68515"/>
    <property type="gene ID" value="A4U43_C05F12640"/>
</dbReference>
<dbReference type="SMART" id="SM00119">
    <property type="entry name" value="HECTc"/>
    <property type="match status" value="1"/>
</dbReference>
<accession>A0A5P1ER72</accession>
<dbReference type="GO" id="GO:0006511">
    <property type="term" value="P:ubiquitin-dependent protein catabolic process"/>
    <property type="evidence" value="ECO:0007669"/>
    <property type="project" value="TreeGrafter"/>
</dbReference>
<dbReference type="FunFam" id="3.30.2410.10:FF:000020">
    <property type="entry name" value="E3 ubiquitin-protein ligase UPL5"/>
    <property type="match status" value="1"/>
</dbReference>
<dbReference type="PANTHER" id="PTHR11254:SF424">
    <property type="entry name" value="E3 UBIQUITIN-PROTEIN LIGASE UPL5"/>
    <property type="match status" value="1"/>
</dbReference>
<dbReference type="EC" id="2.3.2.26" evidence="3"/>
<dbReference type="EMBL" id="CM007385">
    <property type="protein sequence ID" value="ONK68515.1"/>
    <property type="molecule type" value="Genomic_DNA"/>
</dbReference>
<evidence type="ECO:0000256" key="1">
    <source>
        <dbReference type="ARBA" id="ARBA00000885"/>
    </source>
</evidence>
<dbReference type="GO" id="GO:0061630">
    <property type="term" value="F:ubiquitin protein ligase activity"/>
    <property type="evidence" value="ECO:0007669"/>
    <property type="project" value="UniProtKB-EC"/>
</dbReference>
<dbReference type="InterPro" id="IPR035983">
    <property type="entry name" value="Hect_E3_ubiquitin_ligase"/>
</dbReference>
<evidence type="ECO:0000313" key="8">
    <source>
        <dbReference type="EMBL" id="ONK68515.1"/>
    </source>
</evidence>
<reference evidence="9" key="1">
    <citation type="journal article" date="2017" name="Nat. Commun.">
        <title>The asparagus genome sheds light on the origin and evolution of a young Y chromosome.</title>
        <authorList>
            <person name="Harkess A."/>
            <person name="Zhou J."/>
            <person name="Xu C."/>
            <person name="Bowers J.E."/>
            <person name="Van der Hulst R."/>
            <person name="Ayyampalayam S."/>
            <person name="Mercati F."/>
            <person name="Riccardi P."/>
            <person name="McKain M.R."/>
            <person name="Kakrana A."/>
            <person name="Tang H."/>
            <person name="Ray J."/>
            <person name="Groenendijk J."/>
            <person name="Arikit S."/>
            <person name="Mathioni S.M."/>
            <person name="Nakano M."/>
            <person name="Shan H."/>
            <person name="Telgmann-Rauber A."/>
            <person name="Kanno A."/>
            <person name="Yue Z."/>
            <person name="Chen H."/>
            <person name="Li W."/>
            <person name="Chen Y."/>
            <person name="Xu X."/>
            <person name="Zhang Y."/>
            <person name="Luo S."/>
            <person name="Chen H."/>
            <person name="Gao J."/>
            <person name="Mao Z."/>
            <person name="Pires J.C."/>
            <person name="Luo M."/>
            <person name="Kudrna D."/>
            <person name="Wing R.A."/>
            <person name="Meyers B.C."/>
            <person name="Yi K."/>
            <person name="Kong H."/>
            <person name="Lavrijsen P."/>
            <person name="Sunseri F."/>
            <person name="Falavigna A."/>
            <person name="Ye Y."/>
            <person name="Leebens-Mack J.H."/>
            <person name="Chen G."/>
        </authorList>
    </citation>
    <scope>NUCLEOTIDE SEQUENCE [LARGE SCALE GENOMIC DNA]</scope>
    <source>
        <strain evidence="9">cv. DH0086</strain>
    </source>
</reference>
<comment type="catalytic activity">
    <reaction evidence="1">
        <text>S-ubiquitinyl-[E2 ubiquitin-conjugating enzyme]-L-cysteine + [acceptor protein]-L-lysine = [E2 ubiquitin-conjugating enzyme]-L-cysteine + N(6)-ubiquitinyl-[acceptor protein]-L-lysine.</text>
        <dbReference type="EC" id="2.3.2.26"/>
    </reaction>
</comment>
<dbReference type="OMA" id="ADHICIT"/>
<gene>
    <name evidence="8" type="ORF">A4U43_C05F12640</name>
</gene>